<dbReference type="PANTHER" id="PTHR37422">
    <property type="entry name" value="TEICHURONIC ACID BIOSYNTHESIS PROTEIN TUAE"/>
    <property type="match status" value="1"/>
</dbReference>
<keyword evidence="3 6" id="KW-1133">Transmembrane helix</keyword>
<feature type="transmembrane region" description="Helical" evidence="6">
    <location>
        <begin position="74"/>
        <end position="96"/>
    </location>
</feature>
<reference evidence="8 9" key="1">
    <citation type="journal article" date="2016" name="Nat. Commun.">
        <title>Thousands of microbial genomes shed light on interconnected biogeochemical processes in an aquifer system.</title>
        <authorList>
            <person name="Anantharaman K."/>
            <person name="Brown C.T."/>
            <person name="Hug L.A."/>
            <person name="Sharon I."/>
            <person name="Castelle C.J."/>
            <person name="Probst A.J."/>
            <person name="Thomas B.C."/>
            <person name="Singh A."/>
            <person name="Wilkins M.J."/>
            <person name="Karaoz U."/>
            <person name="Brodie E.L."/>
            <person name="Williams K.H."/>
            <person name="Hubbard S.S."/>
            <person name="Banfield J.F."/>
        </authorList>
    </citation>
    <scope>NUCLEOTIDE SEQUENCE [LARGE SCALE GENOMIC DNA]</scope>
</reference>
<dbReference type="InterPro" id="IPR007016">
    <property type="entry name" value="O-antigen_ligase-rel_domated"/>
</dbReference>
<name>A0A1G2S9F3_9BACT</name>
<dbReference type="Pfam" id="PF14559">
    <property type="entry name" value="TPR_19"/>
    <property type="match status" value="1"/>
</dbReference>
<keyword evidence="5" id="KW-0802">TPR repeat</keyword>
<dbReference type="EMBL" id="MHUT01000004">
    <property type="protein sequence ID" value="OHA81720.1"/>
    <property type="molecule type" value="Genomic_DNA"/>
</dbReference>
<feature type="transmembrane region" description="Helical" evidence="6">
    <location>
        <begin position="381"/>
        <end position="397"/>
    </location>
</feature>
<feature type="transmembrane region" description="Helical" evidence="6">
    <location>
        <begin position="133"/>
        <end position="151"/>
    </location>
</feature>
<comment type="subcellular location">
    <subcellularLocation>
        <location evidence="1">Membrane</location>
        <topology evidence="1">Multi-pass membrane protein</topology>
    </subcellularLocation>
</comment>
<evidence type="ECO:0000313" key="8">
    <source>
        <dbReference type="EMBL" id="OHA81720.1"/>
    </source>
</evidence>
<feature type="transmembrane region" description="Helical" evidence="6">
    <location>
        <begin position="12"/>
        <end position="35"/>
    </location>
</feature>
<evidence type="ECO:0000256" key="2">
    <source>
        <dbReference type="ARBA" id="ARBA00022692"/>
    </source>
</evidence>
<sequence>MSPKNLAILWNTLRWVLVATALTPLLYVSGIYYPFIVPKVVYFRTLVEFSVAFLAVYAIYRIDGIDLSFFKNKITWLPALFLGMSYVSSVFGIDFYHSFWSTFERMDGLFTLTHVVAYCYLLLIVFREKDWKLFFTANAVIGSLVALYAVGQHFGIAWFLDKADPRVKGTIGNPAFLASYLAITAFFVFDLARKSRSVFVRYFWWFALFIHAFAIIWSQTRGIFVAIFAAAATLFAVWAVTTRERTKRMWAAGGILLIVVSGALFYAYRHEIASANIPMLSRVASISAVDPTTQSRLFVWGKSLEASAERPVIGYGFENFEYVYNKFYDPQKIGEEWFDRSHNVYIDELIHGGIVGLGVYLALLGFMFYALWQYRTRDQETALLLSALLLVYSIQNFFVFDTISSSFLFWALFAFIVFLSKGEEKVSVRRNVTTQEIPLWGKVLSVVFASGVVISGYWANYLPIRANTALAEGYMYQIVDIPRSTAALNRGLSYGTFGDMGYGYQVYDMYKNKLEYGKISQKDLKESYEFSEAFLGRLIEKYPWNTRLYIYWGHVVEGRPEGTPYDKNKIIDLMEKAIELSPMRPQAYYILANVYLGELQGGTTAQKTEANAKALGVLKSYADLVPHYAEAQFIVANVAEKAGEKRLAAEYFKRGDAVYLPDPGVAKRAVTYLIRTNDYKHAERYFKDLSDSNPGNLDAMVDLAKIYYMNGKVDEAVEALNKVNNINPKFLDKEPDLTSKILNSYQR</sequence>
<dbReference type="Pfam" id="PF04932">
    <property type="entry name" value="Wzy_C"/>
    <property type="match status" value="1"/>
</dbReference>
<dbReference type="InterPro" id="IPR051533">
    <property type="entry name" value="WaaL-like"/>
</dbReference>
<protein>
    <recommendedName>
        <fullName evidence="7">O-antigen ligase-related domain-containing protein</fullName>
    </recommendedName>
</protein>
<dbReference type="PANTHER" id="PTHR37422:SF13">
    <property type="entry name" value="LIPOPOLYSACCHARIDE BIOSYNTHESIS PROTEIN PA4999-RELATED"/>
    <property type="match status" value="1"/>
</dbReference>
<evidence type="ECO:0000256" key="1">
    <source>
        <dbReference type="ARBA" id="ARBA00004141"/>
    </source>
</evidence>
<dbReference type="SUPFAM" id="SSF48452">
    <property type="entry name" value="TPR-like"/>
    <property type="match status" value="1"/>
</dbReference>
<feature type="transmembrane region" description="Helical" evidence="6">
    <location>
        <begin position="199"/>
        <end position="217"/>
    </location>
</feature>
<dbReference type="InterPro" id="IPR019734">
    <property type="entry name" value="TPR_rpt"/>
</dbReference>
<gene>
    <name evidence="8" type="ORF">A3D51_01365</name>
</gene>
<feature type="transmembrane region" description="Helical" evidence="6">
    <location>
        <begin position="171"/>
        <end position="192"/>
    </location>
</feature>
<dbReference type="Proteomes" id="UP000179118">
    <property type="component" value="Unassembled WGS sequence"/>
</dbReference>
<comment type="caution">
    <text evidence="8">The sequence shown here is derived from an EMBL/GenBank/DDBJ whole genome shotgun (WGS) entry which is preliminary data.</text>
</comment>
<evidence type="ECO:0000313" key="9">
    <source>
        <dbReference type="Proteomes" id="UP000179118"/>
    </source>
</evidence>
<keyword evidence="2 6" id="KW-0812">Transmembrane</keyword>
<evidence type="ECO:0000256" key="5">
    <source>
        <dbReference type="PROSITE-ProRule" id="PRU00339"/>
    </source>
</evidence>
<feature type="transmembrane region" description="Helical" evidence="6">
    <location>
        <begin position="439"/>
        <end position="459"/>
    </location>
</feature>
<evidence type="ECO:0000259" key="7">
    <source>
        <dbReference type="Pfam" id="PF04932"/>
    </source>
</evidence>
<feature type="transmembrane region" description="Helical" evidence="6">
    <location>
        <begin position="403"/>
        <end position="419"/>
    </location>
</feature>
<feature type="repeat" description="TPR" evidence="5">
    <location>
        <begin position="697"/>
        <end position="730"/>
    </location>
</feature>
<dbReference type="AlphaFoldDB" id="A0A1G2S9F3"/>
<evidence type="ECO:0000256" key="6">
    <source>
        <dbReference type="SAM" id="Phobius"/>
    </source>
</evidence>
<evidence type="ECO:0000256" key="4">
    <source>
        <dbReference type="ARBA" id="ARBA00023136"/>
    </source>
</evidence>
<feature type="transmembrane region" description="Helical" evidence="6">
    <location>
        <begin position="41"/>
        <end position="62"/>
    </location>
</feature>
<keyword evidence="4 6" id="KW-0472">Membrane</keyword>
<feature type="transmembrane region" description="Helical" evidence="6">
    <location>
        <begin position="249"/>
        <end position="268"/>
    </location>
</feature>
<dbReference type="Gene3D" id="1.25.40.10">
    <property type="entry name" value="Tetratricopeptide repeat domain"/>
    <property type="match status" value="2"/>
</dbReference>
<feature type="transmembrane region" description="Helical" evidence="6">
    <location>
        <begin position="108"/>
        <end position="126"/>
    </location>
</feature>
<proteinExistence type="predicted"/>
<organism evidence="8 9">
    <name type="scientific">Candidatus Yonathbacteria bacterium RIFCSPHIGHO2_02_FULL_44_14</name>
    <dbReference type="NCBI Taxonomy" id="1802724"/>
    <lineage>
        <taxon>Bacteria</taxon>
        <taxon>Candidatus Yonathiibacteriota</taxon>
    </lineage>
</organism>
<dbReference type="PROSITE" id="PS50005">
    <property type="entry name" value="TPR"/>
    <property type="match status" value="1"/>
</dbReference>
<feature type="domain" description="O-antigen ligase-related" evidence="7">
    <location>
        <begin position="206"/>
        <end position="361"/>
    </location>
</feature>
<accession>A0A1G2S9F3</accession>
<feature type="transmembrane region" description="Helical" evidence="6">
    <location>
        <begin position="349"/>
        <end position="369"/>
    </location>
</feature>
<feature type="transmembrane region" description="Helical" evidence="6">
    <location>
        <begin position="223"/>
        <end position="242"/>
    </location>
</feature>
<dbReference type="GO" id="GO:0016020">
    <property type="term" value="C:membrane"/>
    <property type="evidence" value="ECO:0007669"/>
    <property type="project" value="UniProtKB-SubCell"/>
</dbReference>
<evidence type="ECO:0000256" key="3">
    <source>
        <dbReference type="ARBA" id="ARBA00022989"/>
    </source>
</evidence>
<dbReference type="InterPro" id="IPR011990">
    <property type="entry name" value="TPR-like_helical_dom_sf"/>
</dbReference>